<evidence type="ECO:0000313" key="17">
    <source>
        <dbReference type="EMBL" id="AIJ49744.1"/>
    </source>
</evidence>
<evidence type="ECO:0000313" key="18">
    <source>
        <dbReference type="Proteomes" id="UP000028782"/>
    </source>
</evidence>
<dbReference type="NCBIfam" id="TIGR03592">
    <property type="entry name" value="yidC_oxa1_cterm"/>
    <property type="match status" value="1"/>
</dbReference>
<dbReference type="Pfam" id="PF02096">
    <property type="entry name" value="60KD_IMP"/>
    <property type="match status" value="1"/>
</dbReference>
<keyword evidence="5 13" id="KW-1003">Cell membrane</keyword>
<dbReference type="NCBIfam" id="TIGR03593">
    <property type="entry name" value="yidC_nterm"/>
    <property type="match status" value="1"/>
</dbReference>
<dbReference type="InterPro" id="IPR001708">
    <property type="entry name" value="YidC/ALB3/OXA1/COX18"/>
</dbReference>
<dbReference type="NCBIfam" id="NF002352">
    <property type="entry name" value="PRK01318.1-3"/>
    <property type="match status" value="1"/>
</dbReference>
<comment type="subcellular location">
    <subcellularLocation>
        <location evidence="1">Cell inner membrane</location>
        <topology evidence="1">Multi-pass membrane protein</topology>
    </subcellularLocation>
    <subcellularLocation>
        <location evidence="13">Cell membrane</location>
        <topology evidence="13">Multi-pass membrane protein</topology>
    </subcellularLocation>
</comment>
<dbReference type="PANTHER" id="PTHR12428">
    <property type="entry name" value="OXA1"/>
    <property type="match status" value="1"/>
</dbReference>
<feature type="transmembrane region" description="Helical" evidence="13">
    <location>
        <begin position="372"/>
        <end position="392"/>
    </location>
</feature>
<evidence type="ECO:0000256" key="12">
    <source>
        <dbReference type="ARBA" id="ARBA00033342"/>
    </source>
</evidence>
<dbReference type="InterPro" id="IPR047196">
    <property type="entry name" value="YidC_ALB_C"/>
</dbReference>
<dbReference type="PRINTS" id="PR00701">
    <property type="entry name" value="60KDINNERMP"/>
</dbReference>
<keyword evidence="9 13" id="KW-0472">Membrane</keyword>
<evidence type="ECO:0000256" key="6">
    <source>
        <dbReference type="ARBA" id="ARBA00022692"/>
    </source>
</evidence>
<dbReference type="KEGG" id="ctes:O987_28490"/>
<gene>
    <name evidence="13" type="primary">yidC</name>
    <name evidence="17" type="ORF">O987_28490</name>
</gene>
<evidence type="ECO:0000256" key="5">
    <source>
        <dbReference type="ARBA" id="ARBA00022475"/>
    </source>
</evidence>
<dbReference type="InterPro" id="IPR038221">
    <property type="entry name" value="YidC_periplasmic_sf"/>
</dbReference>
<evidence type="ECO:0000256" key="11">
    <source>
        <dbReference type="ARBA" id="ARBA00033245"/>
    </source>
</evidence>
<feature type="compositionally biased region" description="Low complexity" evidence="14">
    <location>
        <begin position="46"/>
        <end position="81"/>
    </location>
</feature>
<dbReference type="GO" id="GO:0005886">
    <property type="term" value="C:plasma membrane"/>
    <property type="evidence" value="ECO:0007669"/>
    <property type="project" value="UniProtKB-SubCell"/>
</dbReference>
<evidence type="ECO:0000256" key="13">
    <source>
        <dbReference type="HAMAP-Rule" id="MF_01810"/>
    </source>
</evidence>
<organism evidence="17 18">
    <name type="scientific">Comamonas testosteroni TK102</name>
    <dbReference type="NCBI Taxonomy" id="1392005"/>
    <lineage>
        <taxon>Bacteria</taxon>
        <taxon>Pseudomonadati</taxon>
        <taxon>Pseudomonadota</taxon>
        <taxon>Betaproteobacteria</taxon>
        <taxon>Burkholderiales</taxon>
        <taxon>Comamonadaceae</taxon>
        <taxon>Comamonas</taxon>
    </lineage>
</organism>
<evidence type="ECO:0000256" key="4">
    <source>
        <dbReference type="ARBA" id="ARBA00022448"/>
    </source>
</evidence>
<dbReference type="PRINTS" id="PR01900">
    <property type="entry name" value="YIDCPROTEIN"/>
</dbReference>
<dbReference type="Proteomes" id="UP000028782">
    <property type="component" value="Chromosome"/>
</dbReference>
<sequence>MNDIRRTILWVIFGFSMVLLWDKWQIHNGKKPTFFPSPQTVSAPAAADAKPADVSVPQPAAAASAGDVPGAANAAGQPAAAVTPRQDVTVGSDVMRLTFDSEGGTLKHSELLKYSDTADDKKLMQVFEENAKRVYLGQTGLIGGNFPTHKTPMTVMPGERELKDGQDSVQVRFESADQGGVKLVKTFTLKRGSYAVDVQHDVVNTGSTAVNPQLYMQLVRDGNKPEHESSFYSTFTGPAVYTDAKKYHKVEFKDIESGKAEVDKASPNGFVAMVQHYFASAWLLADGIQRDNFVRKVGDNLYAVGMITPVGTVEPGQTKTVSSRLFSGPQIEPMLEKLSPGLELVKDYGWLTILAKPLYWLLSELHKFIGNWGWSIVALVVLLKIAFYWLNAKAYSSMAKMKAINPRIQEMRERLKDKPQQMQQEMMRIYREEKVNPMGGCLPIIIQIPVFMALYWVLQSSVEIRNAPWIGWIHDLSVPDPFFILPLLMTLSSLLQTALNPAPPDPMQAKMMWIMPLMFSVMFFFFPSGLVLYWLTNNILSIAQQWIINKRMGVPPQFNLPKFGKAAEGK</sequence>
<comment type="function">
    <text evidence="13">Required for the insertion and/or proper folding and/or complex formation of integral membrane proteins into the membrane. Involved in integration of membrane proteins that insert both dependently and independently of the Sec translocase complex, as well as at least some lipoproteins. Aids folding of multispanning membrane proteins.</text>
</comment>
<dbReference type="EMBL" id="CP006704">
    <property type="protein sequence ID" value="AIJ49744.1"/>
    <property type="molecule type" value="Genomic_DNA"/>
</dbReference>
<evidence type="ECO:0000256" key="1">
    <source>
        <dbReference type="ARBA" id="ARBA00004429"/>
    </source>
</evidence>
<proteinExistence type="inferred from homology"/>
<keyword evidence="6 13" id="KW-0812">Transmembrane</keyword>
<feature type="domain" description="Membrane insertase YidC/Oxa/ALB C-terminal" evidence="15">
    <location>
        <begin position="372"/>
        <end position="550"/>
    </location>
</feature>
<dbReference type="GO" id="GO:0051205">
    <property type="term" value="P:protein insertion into membrane"/>
    <property type="evidence" value="ECO:0007669"/>
    <property type="project" value="TreeGrafter"/>
</dbReference>
<feature type="transmembrane region" description="Helical" evidence="13">
    <location>
        <begin position="511"/>
        <end position="535"/>
    </location>
</feature>
<feature type="transmembrane region" description="Helical" evidence="13">
    <location>
        <begin position="435"/>
        <end position="458"/>
    </location>
</feature>
<dbReference type="GO" id="GO:0032977">
    <property type="term" value="F:membrane insertase activity"/>
    <property type="evidence" value="ECO:0007669"/>
    <property type="project" value="InterPro"/>
</dbReference>
<dbReference type="CDD" id="cd19961">
    <property type="entry name" value="EcYidC-like_peri"/>
    <property type="match status" value="1"/>
</dbReference>
<evidence type="ECO:0000256" key="8">
    <source>
        <dbReference type="ARBA" id="ARBA00022989"/>
    </source>
</evidence>
<reference evidence="17 18" key="1">
    <citation type="journal article" date="2014" name="Genome Announc.">
        <title>Complete Genome Sequence of Polychlorinated Biphenyl Degrader Comamonas testosteroni TK102 (NBRC 109938).</title>
        <authorList>
            <person name="Fukuda K."/>
            <person name="Hosoyama A."/>
            <person name="Tsuchikane K."/>
            <person name="Ohji S."/>
            <person name="Yamazoe A."/>
            <person name="Fujita N."/>
            <person name="Shintani M."/>
            <person name="Kimbara K."/>
        </authorList>
    </citation>
    <scope>NUCLEOTIDE SEQUENCE [LARGE SCALE GENOMIC DNA]</scope>
    <source>
        <strain evidence="17">TK102</strain>
    </source>
</reference>
<protein>
    <recommendedName>
        <fullName evidence="3 13">Membrane protein insertase YidC</fullName>
    </recommendedName>
    <alternativeName>
        <fullName evidence="12 13">Foldase YidC</fullName>
    </alternativeName>
    <alternativeName>
        <fullName evidence="11 13">Membrane integrase YidC</fullName>
    </alternativeName>
    <alternativeName>
        <fullName evidence="13">Membrane protein YidC</fullName>
    </alternativeName>
</protein>
<feature type="region of interest" description="Disordered" evidence="14">
    <location>
        <begin position="46"/>
        <end position="84"/>
    </location>
</feature>
<dbReference type="RefSeq" id="WP_019042631.1">
    <property type="nucleotide sequence ID" value="NZ_CP006704.1"/>
</dbReference>
<evidence type="ECO:0000259" key="15">
    <source>
        <dbReference type="Pfam" id="PF02096"/>
    </source>
</evidence>
<dbReference type="PANTHER" id="PTHR12428:SF65">
    <property type="entry name" value="CYTOCHROME C OXIDASE ASSEMBLY PROTEIN COX18, MITOCHONDRIAL"/>
    <property type="match status" value="1"/>
</dbReference>
<evidence type="ECO:0000256" key="9">
    <source>
        <dbReference type="ARBA" id="ARBA00023136"/>
    </source>
</evidence>
<dbReference type="AlphaFoldDB" id="A0A076PSE3"/>
<evidence type="ECO:0000256" key="7">
    <source>
        <dbReference type="ARBA" id="ARBA00022927"/>
    </source>
</evidence>
<feature type="domain" description="Membrane insertase YidC N-terminal" evidence="16">
    <location>
        <begin position="88"/>
        <end position="361"/>
    </location>
</feature>
<evidence type="ECO:0000259" key="16">
    <source>
        <dbReference type="Pfam" id="PF14849"/>
    </source>
</evidence>
<comment type="similarity">
    <text evidence="2 13">Belongs to the OXA1/ALB3/YidC family. Type 1 subfamily.</text>
</comment>
<dbReference type="InterPro" id="IPR028055">
    <property type="entry name" value="YidC/Oxa/ALB_C"/>
</dbReference>
<dbReference type="InterPro" id="IPR019998">
    <property type="entry name" value="Membr_insert_YidC"/>
</dbReference>
<comment type="subunit">
    <text evidence="13">Interacts with the Sec translocase complex via SecD. Specifically interacts with transmembrane segments of nascent integral membrane proteins during membrane integration.</text>
</comment>
<evidence type="ECO:0000256" key="3">
    <source>
        <dbReference type="ARBA" id="ARBA00015325"/>
    </source>
</evidence>
<keyword evidence="7 13" id="KW-0653">Protein transport</keyword>
<keyword evidence="4 13" id="KW-0813">Transport</keyword>
<dbReference type="HOGENOM" id="CLU_016535_3_0_4"/>
<dbReference type="GO" id="GO:0015031">
    <property type="term" value="P:protein transport"/>
    <property type="evidence" value="ECO:0007669"/>
    <property type="project" value="UniProtKB-KW"/>
</dbReference>
<keyword evidence="8 13" id="KW-1133">Transmembrane helix</keyword>
<name>A0A076PSE3_COMTE</name>
<dbReference type="HAMAP" id="MF_01810">
    <property type="entry name" value="YidC_type1"/>
    <property type="match status" value="1"/>
</dbReference>
<evidence type="ECO:0000256" key="14">
    <source>
        <dbReference type="SAM" id="MobiDB-lite"/>
    </source>
</evidence>
<feature type="transmembrane region" description="Helical" evidence="13">
    <location>
        <begin position="7"/>
        <end position="24"/>
    </location>
</feature>
<dbReference type="InterPro" id="IPR028053">
    <property type="entry name" value="Membr_insert_YidC_N"/>
</dbReference>
<dbReference type="Gene3D" id="2.70.98.90">
    <property type="match status" value="1"/>
</dbReference>
<dbReference type="Pfam" id="PF14849">
    <property type="entry name" value="YidC_periplas"/>
    <property type="match status" value="1"/>
</dbReference>
<dbReference type="CDD" id="cd20070">
    <property type="entry name" value="5TM_YidC_Alb3"/>
    <property type="match status" value="1"/>
</dbReference>
<keyword evidence="10 13" id="KW-0143">Chaperone</keyword>
<evidence type="ECO:0000256" key="10">
    <source>
        <dbReference type="ARBA" id="ARBA00023186"/>
    </source>
</evidence>
<accession>A0A076PSE3</accession>
<evidence type="ECO:0000256" key="2">
    <source>
        <dbReference type="ARBA" id="ARBA00010527"/>
    </source>
</evidence>